<organism evidence="2 3">
    <name type="scientific">Paracoccus shanxieyensis</name>
    <dbReference type="NCBI Taxonomy" id="2675752"/>
    <lineage>
        <taxon>Bacteria</taxon>
        <taxon>Pseudomonadati</taxon>
        <taxon>Pseudomonadota</taxon>
        <taxon>Alphaproteobacteria</taxon>
        <taxon>Rhodobacterales</taxon>
        <taxon>Paracoccaceae</taxon>
        <taxon>Paracoccus</taxon>
    </lineage>
</organism>
<dbReference type="RefSeq" id="WP_155045232.1">
    <property type="nucleotide sequence ID" value="NZ_WMIH01000013.1"/>
</dbReference>
<sequence>MLLLGIALLLLASLLYQDAETHRALAWGLPAVLIFIGGLGIAAFQKTSAPLLAIGDASYSIYLAHLFPITVLDIIFNRIPMLEGSAMAAVVFLLISVIAALLIGHQAYRRIELPTERWARGLLARRRGDHFGQPVR</sequence>
<feature type="transmembrane region" description="Helical" evidence="1">
    <location>
        <begin position="57"/>
        <end position="79"/>
    </location>
</feature>
<keyword evidence="1" id="KW-1133">Transmembrane helix</keyword>
<dbReference type="AlphaFoldDB" id="A0A6L6J259"/>
<proteinExistence type="predicted"/>
<accession>A0A6L6J259</accession>
<protein>
    <recommendedName>
        <fullName evidence="4">Acyltransferase family protein</fullName>
    </recommendedName>
</protein>
<keyword evidence="1" id="KW-0472">Membrane</keyword>
<reference evidence="2 3" key="1">
    <citation type="submission" date="2019-11" db="EMBL/GenBank/DDBJ databases">
        <authorList>
            <person name="Dong K."/>
        </authorList>
    </citation>
    <scope>NUCLEOTIDE SEQUENCE [LARGE SCALE GENOMIC DNA]</scope>
    <source>
        <strain evidence="2 3">DK608</strain>
    </source>
</reference>
<keyword evidence="3" id="KW-1185">Reference proteome</keyword>
<evidence type="ECO:0000313" key="2">
    <source>
        <dbReference type="EMBL" id="MTH65350.1"/>
    </source>
</evidence>
<evidence type="ECO:0000256" key="1">
    <source>
        <dbReference type="SAM" id="Phobius"/>
    </source>
</evidence>
<evidence type="ECO:0000313" key="3">
    <source>
        <dbReference type="Proteomes" id="UP000478740"/>
    </source>
</evidence>
<dbReference type="Proteomes" id="UP000478740">
    <property type="component" value="Unassembled WGS sequence"/>
</dbReference>
<comment type="caution">
    <text evidence="2">The sequence shown here is derived from an EMBL/GenBank/DDBJ whole genome shotgun (WGS) entry which is preliminary data.</text>
</comment>
<keyword evidence="1" id="KW-0812">Transmembrane</keyword>
<evidence type="ECO:0008006" key="4">
    <source>
        <dbReference type="Google" id="ProtNLM"/>
    </source>
</evidence>
<feature type="transmembrane region" description="Helical" evidence="1">
    <location>
        <begin position="85"/>
        <end position="104"/>
    </location>
</feature>
<dbReference type="EMBL" id="WMII01000013">
    <property type="protein sequence ID" value="MTH65350.1"/>
    <property type="molecule type" value="Genomic_DNA"/>
</dbReference>
<feature type="transmembrane region" description="Helical" evidence="1">
    <location>
        <begin position="27"/>
        <end position="45"/>
    </location>
</feature>
<name>A0A6L6J259_9RHOB</name>
<gene>
    <name evidence="2" type="ORF">GL284_13830</name>
</gene>